<proteinExistence type="predicted"/>
<dbReference type="STRING" id="936756.ATE80_06430"/>
<dbReference type="AlphaFoldDB" id="A0A117IWV8"/>
<accession>A0A117IWV8</accession>
<comment type="caution">
    <text evidence="2">The sequence shown here is derived from an EMBL/GenBank/DDBJ whole genome shotgun (WGS) entry which is preliminary data.</text>
</comment>
<organism evidence="2 3">
    <name type="scientific">Streptomyces kanasensis</name>
    <dbReference type="NCBI Taxonomy" id="936756"/>
    <lineage>
        <taxon>Bacteria</taxon>
        <taxon>Bacillati</taxon>
        <taxon>Actinomycetota</taxon>
        <taxon>Actinomycetes</taxon>
        <taxon>Kitasatosporales</taxon>
        <taxon>Streptomycetaceae</taxon>
        <taxon>Streptomyces</taxon>
    </lineage>
</organism>
<dbReference type="Proteomes" id="UP000054011">
    <property type="component" value="Unassembled WGS sequence"/>
</dbReference>
<name>A0A117IWV8_9ACTN</name>
<evidence type="ECO:0000313" key="3">
    <source>
        <dbReference type="Proteomes" id="UP000054011"/>
    </source>
</evidence>
<feature type="domain" description="Lipocalin-like" evidence="1">
    <location>
        <begin position="66"/>
        <end position="130"/>
    </location>
</feature>
<reference evidence="2 3" key="1">
    <citation type="submission" date="2015-11" db="EMBL/GenBank/DDBJ databases">
        <title>Genome-wide analysis reveals the secondary metabolome in Streptomyces kanasensis ZX01.</title>
        <authorList>
            <person name="Zhang G."/>
            <person name="Han L."/>
            <person name="Feng J."/>
            <person name="Zhang X."/>
        </authorList>
    </citation>
    <scope>NUCLEOTIDE SEQUENCE [LARGE SCALE GENOMIC DNA]</scope>
    <source>
        <strain evidence="2 3">ZX01</strain>
    </source>
</reference>
<dbReference type="EMBL" id="LNSV01000010">
    <property type="protein sequence ID" value="KUH39573.1"/>
    <property type="molecule type" value="Genomic_DNA"/>
</dbReference>
<evidence type="ECO:0000313" key="2">
    <source>
        <dbReference type="EMBL" id="KUH39573.1"/>
    </source>
</evidence>
<evidence type="ECO:0000259" key="1">
    <source>
        <dbReference type="Pfam" id="PF13924"/>
    </source>
</evidence>
<dbReference type="InterPro" id="IPR024311">
    <property type="entry name" value="Lipocalin-like"/>
</dbReference>
<protein>
    <recommendedName>
        <fullName evidence="1">Lipocalin-like domain-containing protein</fullName>
    </recommendedName>
</protein>
<dbReference type="RefSeq" id="WP_058941163.1">
    <property type="nucleotide sequence ID" value="NZ_LNSV01000010.1"/>
</dbReference>
<keyword evidence="3" id="KW-1185">Reference proteome</keyword>
<feature type="domain" description="Lipocalin-like" evidence="1">
    <location>
        <begin position="18"/>
        <end position="63"/>
    </location>
</feature>
<gene>
    <name evidence="2" type="ORF">ATE80_06430</name>
</gene>
<dbReference type="Pfam" id="PF13924">
    <property type="entry name" value="Lipocalin_5"/>
    <property type="match status" value="2"/>
</dbReference>
<sequence>MTAPTPPVPHGPAADLAGVWRLVSFETLAPDGGPRPGPLGESPVGLLFYSDTGHVAVHMMPAAGPPEYLSYAGTWHREGDRVVHTLTVAARPDWLNSVQIRLLELDGNRLTLTGGALSTAEKRVLVWERVGRDAP</sequence>